<gene>
    <name evidence="3" type="ORF">NEMBOFW57_003646</name>
</gene>
<organism evidence="3 4">
    <name type="scientific">Staphylotrichum longicolle</name>
    <dbReference type="NCBI Taxonomy" id="669026"/>
    <lineage>
        <taxon>Eukaryota</taxon>
        <taxon>Fungi</taxon>
        <taxon>Dikarya</taxon>
        <taxon>Ascomycota</taxon>
        <taxon>Pezizomycotina</taxon>
        <taxon>Sordariomycetes</taxon>
        <taxon>Sordariomycetidae</taxon>
        <taxon>Sordariales</taxon>
        <taxon>Chaetomiaceae</taxon>
        <taxon>Staphylotrichum</taxon>
    </lineage>
</organism>
<dbReference type="AlphaFoldDB" id="A0AAD4F522"/>
<dbReference type="PRINTS" id="PR00625">
    <property type="entry name" value="JDOMAIN"/>
</dbReference>
<dbReference type="InterPro" id="IPR051100">
    <property type="entry name" value="DnaJ_subfamily_B/C"/>
</dbReference>
<evidence type="ECO:0000313" key="4">
    <source>
        <dbReference type="Proteomes" id="UP001197093"/>
    </source>
</evidence>
<proteinExistence type="predicted"/>
<dbReference type="PANTHER" id="PTHR43908">
    <property type="entry name" value="AT29763P-RELATED"/>
    <property type="match status" value="1"/>
</dbReference>
<dbReference type="InterPro" id="IPR036869">
    <property type="entry name" value="J_dom_sf"/>
</dbReference>
<dbReference type="InterPro" id="IPR001623">
    <property type="entry name" value="DnaJ_domain"/>
</dbReference>
<name>A0AAD4F522_9PEZI</name>
<feature type="compositionally biased region" description="Low complexity" evidence="1">
    <location>
        <begin position="82"/>
        <end position="91"/>
    </location>
</feature>
<dbReference type="Pfam" id="PF00226">
    <property type="entry name" value="DnaJ"/>
    <property type="match status" value="1"/>
</dbReference>
<feature type="region of interest" description="Disordered" evidence="1">
    <location>
        <begin position="159"/>
        <end position="178"/>
    </location>
</feature>
<feature type="compositionally biased region" description="Basic and acidic residues" evidence="1">
    <location>
        <begin position="67"/>
        <end position="76"/>
    </location>
</feature>
<sequence>MASPATTDYYAILGVPQTADDSLIRSRYKTLAKIRHPDKNLDNPQATADFQLLLQAYSVLSNPIDRHNYDTQDYPRIRRQTTRSQSTTSPSKATTSDTDGDPNPTLTELTARFDTLNATLFTLRTRHANIAQLLADTTAAIPALTITLADLNAQLAAQTQESQEQRHQQEEQETRHPERCVEVPDVDDPWMQAALCEMALEATAIQAAGYKALVDEAWEEIVRVEAEWRAVGGLMMDEWAGDLLRGEESGQ</sequence>
<feature type="region of interest" description="Disordered" evidence="1">
    <location>
        <begin position="67"/>
        <end position="107"/>
    </location>
</feature>
<dbReference type="PROSITE" id="PS50076">
    <property type="entry name" value="DNAJ_2"/>
    <property type="match status" value="1"/>
</dbReference>
<keyword evidence="4" id="KW-1185">Reference proteome</keyword>
<dbReference type="GO" id="GO:0005789">
    <property type="term" value="C:endoplasmic reticulum membrane"/>
    <property type="evidence" value="ECO:0007669"/>
    <property type="project" value="TreeGrafter"/>
</dbReference>
<reference evidence="3" key="1">
    <citation type="submission" date="2023-02" db="EMBL/GenBank/DDBJ databases">
        <authorList>
            <person name="Palmer J.M."/>
        </authorList>
    </citation>
    <scope>NUCLEOTIDE SEQUENCE</scope>
    <source>
        <strain evidence="3">FW57</strain>
    </source>
</reference>
<accession>A0AAD4F522</accession>
<dbReference type="PROSITE" id="PS00636">
    <property type="entry name" value="DNAJ_1"/>
    <property type="match status" value="1"/>
</dbReference>
<dbReference type="SMART" id="SM00271">
    <property type="entry name" value="DnaJ"/>
    <property type="match status" value="1"/>
</dbReference>
<evidence type="ECO:0000259" key="2">
    <source>
        <dbReference type="PROSITE" id="PS50076"/>
    </source>
</evidence>
<dbReference type="Gene3D" id="1.10.287.110">
    <property type="entry name" value="DnaJ domain"/>
    <property type="match status" value="1"/>
</dbReference>
<feature type="compositionally biased region" description="Basic and acidic residues" evidence="1">
    <location>
        <begin position="163"/>
        <end position="178"/>
    </location>
</feature>
<evidence type="ECO:0000256" key="1">
    <source>
        <dbReference type="SAM" id="MobiDB-lite"/>
    </source>
</evidence>
<dbReference type="CDD" id="cd06257">
    <property type="entry name" value="DnaJ"/>
    <property type="match status" value="1"/>
</dbReference>
<comment type="caution">
    <text evidence="3">The sequence shown here is derived from an EMBL/GenBank/DDBJ whole genome shotgun (WGS) entry which is preliminary data.</text>
</comment>
<dbReference type="EMBL" id="JAHCVI010000001">
    <property type="protein sequence ID" value="KAG7293593.1"/>
    <property type="molecule type" value="Genomic_DNA"/>
</dbReference>
<feature type="domain" description="J" evidence="2">
    <location>
        <begin position="8"/>
        <end position="73"/>
    </location>
</feature>
<dbReference type="PANTHER" id="PTHR43908:SF3">
    <property type="entry name" value="AT29763P-RELATED"/>
    <property type="match status" value="1"/>
</dbReference>
<evidence type="ECO:0000313" key="3">
    <source>
        <dbReference type="EMBL" id="KAG7293593.1"/>
    </source>
</evidence>
<dbReference type="GO" id="GO:0030544">
    <property type="term" value="F:Hsp70 protein binding"/>
    <property type="evidence" value="ECO:0007669"/>
    <property type="project" value="TreeGrafter"/>
</dbReference>
<protein>
    <recommendedName>
        <fullName evidence="2">J domain-containing protein</fullName>
    </recommendedName>
</protein>
<dbReference type="InterPro" id="IPR018253">
    <property type="entry name" value="DnaJ_domain_CS"/>
</dbReference>
<dbReference type="SUPFAM" id="SSF46565">
    <property type="entry name" value="Chaperone J-domain"/>
    <property type="match status" value="1"/>
</dbReference>
<dbReference type="Proteomes" id="UP001197093">
    <property type="component" value="Unassembled WGS sequence"/>
</dbReference>
<dbReference type="GO" id="GO:0071218">
    <property type="term" value="P:cellular response to misfolded protein"/>
    <property type="evidence" value="ECO:0007669"/>
    <property type="project" value="TreeGrafter"/>
</dbReference>